<keyword evidence="5 8" id="KW-1133">Transmembrane helix</keyword>
<dbReference type="InterPro" id="IPR002909">
    <property type="entry name" value="IPT_dom"/>
</dbReference>
<dbReference type="SMART" id="SM00429">
    <property type="entry name" value="IPT"/>
    <property type="match status" value="2"/>
</dbReference>
<dbReference type="GO" id="GO:0050772">
    <property type="term" value="P:positive regulation of axonogenesis"/>
    <property type="evidence" value="ECO:0007669"/>
    <property type="project" value="TreeGrafter"/>
</dbReference>
<evidence type="ECO:0000256" key="7">
    <source>
        <dbReference type="SAM" id="MobiDB-lite"/>
    </source>
</evidence>
<gene>
    <name evidence="10" type="ORF">DPMN_017645</name>
</gene>
<dbReference type="PANTHER" id="PTHR22625">
    <property type="entry name" value="PLEXIN"/>
    <property type="match status" value="1"/>
</dbReference>
<evidence type="ECO:0000256" key="3">
    <source>
        <dbReference type="ARBA" id="ARBA00022729"/>
    </source>
</evidence>
<dbReference type="InterPro" id="IPR013783">
    <property type="entry name" value="Ig-like_fold"/>
</dbReference>
<comment type="subcellular location">
    <subcellularLocation>
        <location evidence="1">Membrane</location>
        <topology evidence="1">Single-pass membrane protein</topology>
    </subcellularLocation>
</comment>
<dbReference type="SUPFAM" id="SSF81296">
    <property type="entry name" value="E set domains"/>
    <property type="match status" value="1"/>
</dbReference>
<dbReference type="Gene3D" id="2.130.10.10">
    <property type="entry name" value="YVTN repeat-like/Quinoprotein amine dehydrogenase"/>
    <property type="match status" value="1"/>
</dbReference>
<organism evidence="10 11">
    <name type="scientific">Dreissena polymorpha</name>
    <name type="common">Zebra mussel</name>
    <name type="synonym">Mytilus polymorpha</name>
    <dbReference type="NCBI Taxonomy" id="45954"/>
    <lineage>
        <taxon>Eukaryota</taxon>
        <taxon>Metazoa</taxon>
        <taxon>Spiralia</taxon>
        <taxon>Lophotrochozoa</taxon>
        <taxon>Mollusca</taxon>
        <taxon>Bivalvia</taxon>
        <taxon>Autobranchia</taxon>
        <taxon>Heteroconchia</taxon>
        <taxon>Euheterodonta</taxon>
        <taxon>Imparidentia</taxon>
        <taxon>Neoheterodontei</taxon>
        <taxon>Myida</taxon>
        <taxon>Dreissenoidea</taxon>
        <taxon>Dreissenidae</taxon>
        <taxon>Dreissena</taxon>
    </lineage>
</organism>
<dbReference type="GO" id="GO:0008360">
    <property type="term" value="P:regulation of cell shape"/>
    <property type="evidence" value="ECO:0007669"/>
    <property type="project" value="TreeGrafter"/>
</dbReference>
<evidence type="ECO:0000256" key="2">
    <source>
        <dbReference type="ARBA" id="ARBA00022692"/>
    </source>
</evidence>
<evidence type="ECO:0000256" key="8">
    <source>
        <dbReference type="SAM" id="Phobius"/>
    </source>
</evidence>
<dbReference type="SUPFAM" id="SSF101912">
    <property type="entry name" value="Sema domain"/>
    <property type="match status" value="1"/>
</dbReference>
<evidence type="ECO:0000256" key="5">
    <source>
        <dbReference type="ARBA" id="ARBA00022989"/>
    </source>
</evidence>
<evidence type="ECO:0000256" key="6">
    <source>
        <dbReference type="PROSITE-ProRule" id="PRU00352"/>
    </source>
</evidence>
<dbReference type="AlphaFoldDB" id="A0A9D4NF80"/>
<dbReference type="GO" id="GO:0030334">
    <property type="term" value="P:regulation of cell migration"/>
    <property type="evidence" value="ECO:0007669"/>
    <property type="project" value="TreeGrafter"/>
</dbReference>
<dbReference type="InterPro" id="IPR036352">
    <property type="entry name" value="Semap_dom_sf"/>
</dbReference>
<accession>A0A9D4NF80</accession>
<evidence type="ECO:0000256" key="4">
    <source>
        <dbReference type="ARBA" id="ARBA00022737"/>
    </source>
</evidence>
<dbReference type="GO" id="GO:0007162">
    <property type="term" value="P:negative regulation of cell adhesion"/>
    <property type="evidence" value="ECO:0007669"/>
    <property type="project" value="TreeGrafter"/>
</dbReference>
<reference evidence="10" key="1">
    <citation type="journal article" date="2019" name="bioRxiv">
        <title>The Genome of the Zebra Mussel, Dreissena polymorpha: A Resource for Invasive Species Research.</title>
        <authorList>
            <person name="McCartney M.A."/>
            <person name="Auch B."/>
            <person name="Kono T."/>
            <person name="Mallez S."/>
            <person name="Zhang Y."/>
            <person name="Obille A."/>
            <person name="Becker A."/>
            <person name="Abrahante J.E."/>
            <person name="Garbe J."/>
            <person name="Badalamenti J.P."/>
            <person name="Herman A."/>
            <person name="Mangelson H."/>
            <person name="Liachko I."/>
            <person name="Sullivan S."/>
            <person name="Sone E.D."/>
            <person name="Koren S."/>
            <person name="Silverstein K.A.T."/>
            <person name="Beckman K.B."/>
            <person name="Gohl D.M."/>
        </authorList>
    </citation>
    <scope>NUCLEOTIDE SEQUENCE</scope>
    <source>
        <strain evidence="10">Duluth1</strain>
        <tissue evidence="10">Whole animal</tissue>
    </source>
</reference>
<proteinExistence type="predicted"/>
<dbReference type="CDD" id="cd00603">
    <property type="entry name" value="IPT_PCSR"/>
    <property type="match status" value="1"/>
</dbReference>
<dbReference type="PROSITE" id="PS51004">
    <property type="entry name" value="SEMA"/>
    <property type="match status" value="1"/>
</dbReference>
<evidence type="ECO:0000256" key="1">
    <source>
        <dbReference type="ARBA" id="ARBA00004167"/>
    </source>
</evidence>
<keyword evidence="3" id="KW-0732">Signal</keyword>
<dbReference type="InterPro" id="IPR014756">
    <property type="entry name" value="Ig_E-set"/>
</dbReference>
<protein>
    <recommendedName>
        <fullName evidence="9">Sema domain-containing protein</fullName>
    </recommendedName>
</protein>
<feature type="region of interest" description="Disordered" evidence="7">
    <location>
        <begin position="1228"/>
        <end position="1254"/>
    </location>
</feature>
<dbReference type="InterPro" id="IPR031148">
    <property type="entry name" value="Plexin"/>
</dbReference>
<dbReference type="GO" id="GO:0002116">
    <property type="term" value="C:semaphorin receptor complex"/>
    <property type="evidence" value="ECO:0007669"/>
    <property type="project" value="TreeGrafter"/>
</dbReference>
<dbReference type="Proteomes" id="UP000828390">
    <property type="component" value="Unassembled WGS sequence"/>
</dbReference>
<evidence type="ECO:0000259" key="9">
    <source>
        <dbReference type="PROSITE" id="PS51004"/>
    </source>
</evidence>
<comment type="caution">
    <text evidence="10">The sequence shown here is derived from an EMBL/GenBank/DDBJ whole genome shotgun (WGS) entry which is preliminary data.</text>
</comment>
<keyword evidence="4" id="KW-0677">Repeat</keyword>
<keyword evidence="2 8" id="KW-0812">Transmembrane</keyword>
<dbReference type="InterPro" id="IPR015943">
    <property type="entry name" value="WD40/YVTN_repeat-like_dom_sf"/>
</dbReference>
<dbReference type="Gene3D" id="2.60.40.10">
    <property type="entry name" value="Immunoglobulins"/>
    <property type="match status" value="4"/>
</dbReference>
<evidence type="ECO:0000313" key="10">
    <source>
        <dbReference type="EMBL" id="KAH3893498.1"/>
    </source>
</evidence>
<reference evidence="10" key="2">
    <citation type="submission" date="2020-11" db="EMBL/GenBank/DDBJ databases">
        <authorList>
            <person name="McCartney M.A."/>
            <person name="Auch B."/>
            <person name="Kono T."/>
            <person name="Mallez S."/>
            <person name="Becker A."/>
            <person name="Gohl D.M."/>
            <person name="Silverstein K.A.T."/>
            <person name="Koren S."/>
            <person name="Bechman K.B."/>
            <person name="Herman A."/>
            <person name="Abrahante J.E."/>
            <person name="Garbe J."/>
        </authorList>
    </citation>
    <scope>NUCLEOTIDE SEQUENCE</scope>
    <source>
        <strain evidence="10">Duluth1</strain>
        <tissue evidence="10">Whole animal</tissue>
    </source>
</reference>
<keyword evidence="8" id="KW-0472">Membrane</keyword>
<name>A0A9D4NF80_DREPO</name>
<dbReference type="SMART" id="SM00630">
    <property type="entry name" value="Sema"/>
    <property type="match status" value="1"/>
</dbReference>
<dbReference type="InterPro" id="IPR001627">
    <property type="entry name" value="Semap_dom"/>
</dbReference>
<feature type="transmembrane region" description="Helical" evidence="8">
    <location>
        <begin position="1177"/>
        <end position="1203"/>
    </location>
</feature>
<dbReference type="Pfam" id="PF01833">
    <property type="entry name" value="TIG"/>
    <property type="match status" value="1"/>
</dbReference>
<evidence type="ECO:0000313" key="11">
    <source>
        <dbReference type="Proteomes" id="UP000828390"/>
    </source>
</evidence>
<dbReference type="GO" id="GO:0005886">
    <property type="term" value="C:plasma membrane"/>
    <property type="evidence" value="ECO:0007669"/>
    <property type="project" value="TreeGrafter"/>
</dbReference>
<dbReference type="EMBL" id="JAIWYP010000001">
    <property type="protein sequence ID" value="KAH3893498.1"/>
    <property type="molecule type" value="Genomic_DNA"/>
</dbReference>
<comment type="caution">
    <text evidence="6">Lacks conserved residue(s) required for the propagation of feature annotation.</text>
</comment>
<keyword evidence="11" id="KW-1185">Reference proteome</keyword>
<dbReference type="GO" id="GO:0017154">
    <property type="term" value="F:semaphorin receptor activity"/>
    <property type="evidence" value="ECO:0007669"/>
    <property type="project" value="InterPro"/>
</dbReference>
<sequence>MKCGAQTKITSDKGEEFHRMLFYNGNVFVGGNKYVFRFNTNLFIEQKVAICSEHCDANVNKILLINSASNELIECSSGDNGLCKVRDVESLTVKRNSSYIVTTGNQVEQGLTVSKEKDYPAQAQLNENSTHIAIATTPSSGFPVNVDNKSLCISMWTLNPFSKSSDLYLTRDNYIIRYVASFRTGHYSYFFTNQIQLQNQTNMVSKVVRINYRFAKPFQSYTDFVIECQDNTGKAYTILKMAILIQINGIPYVAATFTTSSDDDSILCTKPLADINKQAFDSWINFMKRTCSNARFESYLEQSLNCNLTGLAALLLTEDLNSTNPFYPLFFYSVDWTVLQMNFQASSFSQEGYMVTMHDSVVNEQHVLTVGTTYGLLFQFVSLDGKYRRYNTFKIADSPILGLYQHNDSDHTMLVMTKNELYKYANTRCLEYPGSHCVKSGVMEGRNPHCGWCIYEQRASLKCECSCKTTVCWLSSLTSCITLDSEPKGAQASTGTVDIQLTTSLSLPDGPLYQYLCRWQSGAVKNATRARSKFTCRMDNTNITNNIQLTLELGLKVNNADSFVLLTEAPFLLYSCSNFEKCGECTLTVGANCTWCPVKGLCRQTSATCSHAVTSSNRTCPQLANHYDQLYLPSGINRSLTINVTNDVLTQYNNVTFRLVTDAVGLNSSCTATSSRLTCLVNVSVNHSKAKNMISMQYSSSDNGWVYLDDNHNNKVTIYNCTKLAEEGCNYCKALNSSIYKCAWDSSAHICKYNDNRGARENAICPPPLINEISPEDGPYFGSIITTIMGREFGVIEFKDIDHTSIVVSGKSCSSMQDISFVPPDEHDFELRVRTGITCKAFGPPSVNRTSLIISYQRSILAADFKPLILKNSTITRVYPEFGPKAGGTKITVYGGNLGIGNRMLDKFYLVDQGKSVELQSSSIYETGDDYVIIGTIPIRADGSTIGNASFYVELNDEYLHNDTVSFTFLDNPVVTDIYPTHGYLSGGTVLTITGENLNHAKLPIIFIRGYEQDSEQCIIDDSSTKAFCKVPEAPKDLKQKLKTRRRRRATACVGCQEVEIVVKLDGVERSFTLKYYHDPSLSKFNNGMKLFNEDQHFLTVEGDNLTLLATSDVQITIGIEECRVVEVSNTFTRCAAPRKQPKPGVSGAEIPEVNVTIGNIRATLGYLKYEVAVKQVALIVGASVGAAVLVIIIVIVAVCVATRKRRANTKAKSILVNKMKKELKDVELEDKIRAQPEEDQPRMKIDHENDSLK</sequence>
<dbReference type="PANTHER" id="PTHR22625:SF44">
    <property type="entry name" value="PLEXIN-B"/>
    <property type="match status" value="1"/>
</dbReference>
<feature type="domain" description="Sema" evidence="9">
    <location>
        <begin position="1"/>
        <end position="426"/>
    </location>
</feature>